<dbReference type="Proteomes" id="UP000221511">
    <property type="component" value="Segment"/>
</dbReference>
<evidence type="ECO:0008006" key="3">
    <source>
        <dbReference type="Google" id="ProtNLM"/>
    </source>
</evidence>
<protein>
    <recommendedName>
        <fullName evidence="3">DUF1353 domain-containing protein</fullName>
    </recommendedName>
</protein>
<organism evidence="1 2">
    <name type="scientific">Campylobacter phage PC5</name>
    <dbReference type="NCBI Taxonomy" id="1541690"/>
    <lineage>
        <taxon>Viruses</taxon>
        <taxon>Duplodnaviria</taxon>
        <taxon>Heunggongvirae</taxon>
        <taxon>Uroviricota</taxon>
        <taxon>Caudoviricetes</taxon>
        <taxon>Connertonviridae</taxon>
        <taxon>Fletchervirus</taxon>
        <taxon>Fletchervirus PC5</taxon>
    </lineage>
</organism>
<evidence type="ECO:0000313" key="1">
    <source>
        <dbReference type="EMBL" id="ANH51206.1"/>
    </source>
</evidence>
<dbReference type="InterPro" id="IPR010767">
    <property type="entry name" value="Phage_CGC-2007_Cje0229"/>
</dbReference>
<evidence type="ECO:0000313" key="2">
    <source>
        <dbReference type="Proteomes" id="UP000221511"/>
    </source>
</evidence>
<reference evidence="1 2" key="1">
    <citation type="submission" date="2016-05" db="EMBL/GenBank/DDBJ databases">
        <title>Campylobacter bacteriophages isolated in Slovenia.</title>
        <authorList>
            <person name="Janez N."/>
            <person name="Peterka M."/>
            <person name="Accetto T."/>
        </authorList>
    </citation>
    <scope>NUCLEOTIDE SEQUENCE [LARGE SCALE GENOMIC DNA]</scope>
</reference>
<accession>A0A1B0XVN7</accession>
<sequence length="146" mass="17037">MENISKDLITIYRYGNNFELYNDFYFIFDFDITSKGFKLEKYLVGNNIIRIPKGFRTDFGSIPQLFQSIISPVGKPTKAYVLHDFLCGKSNKGDIPRALADELFLDAMKLLGVNVVKRYVVWAWVRVYGIVYKPLAKFFKDIWNKL</sequence>
<dbReference type="EMBL" id="KX229736">
    <property type="protein sequence ID" value="ANH51206.1"/>
    <property type="molecule type" value="Genomic_DNA"/>
</dbReference>
<keyword evidence="2" id="KW-1185">Reference proteome</keyword>
<gene>
    <name evidence="1" type="ORF">PC5_00084</name>
</gene>
<dbReference type="Pfam" id="PF07087">
    <property type="entry name" value="DUF1353"/>
    <property type="match status" value="1"/>
</dbReference>
<name>A0A1B0XVN7_9CAUD</name>
<proteinExistence type="predicted"/>